<accession>A0A1B1AHC3</accession>
<evidence type="ECO:0000313" key="3">
    <source>
        <dbReference type="Proteomes" id="UP000092498"/>
    </source>
</evidence>
<protein>
    <recommendedName>
        <fullName evidence="1">VOC domain-containing protein</fullName>
    </recommendedName>
</protein>
<dbReference type="InParanoid" id="A0A1B1AHC3"/>
<dbReference type="CDD" id="cd07262">
    <property type="entry name" value="VOC_like"/>
    <property type="match status" value="1"/>
</dbReference>
<dbReference type="InterPro" id="IPR037523">
    <property type="entry name" value="VOC_core"/>
</dbReference>
<organism evidence="2 3">
    <name type="scientific">Candidatus Viadribacter manganicus</name>
    <dbReference type="NCBI Taxonomy" id="1759059"/>
    <lineage>
        <taxon>Bacteria</taxon>
        <taxon>Pseudomonadati</taxon>
        <taxon>Pseudomonadota</taxon>
        <taxon>Alphaproteobacteria</taxon>
        <taxon>Hyphomonadales</taxon>
        <taxon>Hyphomonadaceae</taxon>
        <taxon>Candidatus Viadribacter</taxon>
    </lineage>
</organism>
<feature type="domain" description="VOC" evidence="1">
    <location>
        <begin position="3"/>
        <end position="122"/>
    </location>
</feature>
<dbReference type="InterPro" id="IPR029068">
    <property type="entry name" value="Glyas_Bleomycin-R_OHBP_Dase"/>
</dbReference>
<dbReference type="KEGG" id="cbot:ATE48_08575"/>
<dbReference type="OrthoDB" id="9807407at2"/>
<dbReference type="PANTHER" id="PTHR36503">
    <property type="entry name" value="BLR2520 PROTEIN"/>
    <property type="match status" value="1"/>
</dbReference>
<dbReference type="Gene3D" id="3.10.180.10">
    <property type="entry name" value="2,3-Dihydroxybiphenyl 1,2-Dioxygenase, domain 1"/>
    <property type="match status" value="1"/>
</dbReference>
<sequence>MAQIGYVCLGTSDFDRACAFYDALTPELGGKKLFPTPQGVMYRLGGGAMIMVTRPYNGEASHAGNGTMLAINVDEQSDVARIYEKALSLGATCEGKPGARGAFGDFAYFRDLDGNKIAVFWTERQKK</sequence>
<keyword evidence="3" id="KW-1185">Reference proteome</keyword>
<dbReference type="PROSITE" id="PS51819">
    <property type="entry name" value="VOC"/>
    <property type="match status" value="1"/>
</dbReference>
<evidence type="ECO:0000313" key="2">
    <source>
        <dbReference type="EMBL" id="ANP45969.1"/>
    </source>
</evidence>
<reference evidence="2 3" key="1">
    <citation type="submission" date="2015-11" db="EMBL/GenBank/DDBJ databases">
        <title>Whole-Genome Sequence of Candidatus Oderbacter manganicum from the National Park Lower Oder Valley, Germany.</title>
        <authorList>
            <person name="Braun B."/>
            <person name="Liere K."/>
            <person name="Szewzyk U."/>
        </authorList>
    </citation>
    <scope>NUCLEOTIDE SEQUENCE [LARGE SCALE GENOMIC DNA]</scope>
    <source>
        <strain evidence="2 3">OTSz_A_272</strain>
    </source>
</reference>
<dbReference type="SUPFAM" id="SSF54593">
    <property type="entry name" value="Glyoxalase/Bleomycin resistance protein/Dihydroxybiphenyl dioxygenase"/>
    <property type="match status" value="1"/>
</dbReference>
<dbReference type="PANTHER" id="PTHR36503:SF1">
    <property type="entry name" value="BLR2520 PROTEIN"/>
    <property type="match status" value="1"/>
</dbReference>
<dbReference type="Pfam" id="PF00903">
    <property type="entry name" value="Glyoxalase"/>
    <property type="match status" value="1"/>
</dbReference>
<dbReference type="Proteomes" id="UP000092498">
    <property type="component" value="Chromosome"/>
</dbReference>
<dbReference type="STRING" id="1759059.ATE48_08575"/>
<name>A0A1B1AHC3_9PROT</name>
<dbReference type="RefSeq" id="WP_066770160.1">
    <property type="nucleotide sequence ID" value="NZ_CP013244.1"/>
</dbReference>
<dbReference type="AlphaFoldDB" id="A0A1B1AHC3"/>
<dbReference type="InterPro" id="IPR004360">
    <property type="entry name" value="Glyas_Fos-R_dOase_dom"/>
</dbReference>
<evidence type="ECO:0000259" key="1">
    <source>
        <dbReference type="PROSITE" id="PS51819"/>
    </source>
</evidence>
<dbReference type="EMBL" id="CP013244">
    <property type="protein sequence ID" value="ANP45969.1"/>
    <property type="molecule type" value="Genomic_DNA"/>
</dbReference>
<proteinExistence type="predicted"/>
<gene>
    <name evidence="2" type="ORF">ATE48_08575</name>
</gene>